<dbReference type="SUPFAM" id="SSF51905">
    <property type="entry name" value="FAD/NAD(P)-binding domain"/>
    <property type="match status" value="1"/>
</dbReference>
<keyword evidence="3" id="KW-0274">FAD</keyword>
<dbReference type="Gene3D" id="3.50.50.60">
    <property type="entry name" value="FAD/NAD(P)-binding domain"/>
    <property type="match status" value="1"/>
</dbReference>
<evidence type="ECO:0000256" key="2">
    <source>
        <dbReference type="ARBA" id="ARBA00022630"/>
    </source>
</evidence>
<dbReference type="GO" id="GO:0016614">
    <property type="term" value="F:oxidoreductase activity, acting on CH-OH group of donors"/>
    <property type="evidence" value="ECO:0007669"/>
    <property type="project" value="InterPro"/>
</dbReference>
<evidence type="ECO:0000313" key="6">
    <source>
        <dbReference type="EMBL" id="OOK82913.1"/>
    </source>
</evidence>
<dbReference type="PANTHER" id="PTHR46056">
    <property type="entry name" value="LONG-CHAIN-ALCOHOL OXIDASE"/>
    <property type="match status" value="1"/>
</dbReference>
<dbReference type="Proteomes" id="UP000189229">
    <property type="component" value="Unassembled WGS sequence"/>
</dbReference>
<keyword evidence="4" id="KW-0560">Oxidoreductase</keyword>
<proteinExistence type="inferred from homology"/>
<evidence type="ECO:0000313" key="7">
    <source>
        <dbReference type="Proteomes" id="UP000189229"/>
    </source>
</evidence>
<comment type="similarity">
    <text evidence="1">Belongs to the GMC oxidoreductase family.</text>
</comment>
<dbReference type="InterPro" id="IPR007867">
    <property type="entry name" value="GMC_OxRtase_C"/>
</dbReference>
<reference evidence="6 7" key="1">
    <citation type="submission" date="2017-02" db="EMBL/GenBank/DDBJ databases">
        <title>Complete genome sequences of Mycobacterium kansasii strains isolated from rhesus macaques.</title>
        <authorList>
            <person name="Panda A."/>
            <person name="Nagaraj S."/>
            <person name="Zhao X."/>
            <person name="Tettelin H."/>
            <person name="Detolla L.J."/>
        </authorList>
    </citation>
    <scope>NUCLEOTIDE SEQUENCE [LARGE SCALE GENOMIC DNA]</scope>
    <source>
        <strain evidence="6 7">11-3813</strain>
    </source>
</reference>
<dbReference type="AlphaFoldDB" id="A0A1V3XUI9"/>
<evidence type="ECO:0000256" key="3">
    <source>
        <dbReference type="ARBA" id="ARBA00022827"/>
    </source>
</evidence>
<gene>
    <name evidence="6" type="ORF">BZL30_0224</name>
</gene>
<dbReference type="PANTHER" id="PTHR46056:SF12">
    <property type="entry name" value="LONG-CHAIN-ALCOHOL OXIDASE"/>
    <property type="match status" value="1"/>
</dbReference>
<keyword evidence="2" id="KW-0285">Flavoprotein</keyword>
<evidence type="ECO:0000256" key="1">
    <source>
        <dbReference type="ARBA" id="ARBA00010790"/>
    </source>
</evidence>
<feature type="domain" description="Glucose-methanol-choline oxidoreductase C-terminal" evidence="5">
    <location>
        <begin position="22"/>
        <end position="80"/>
    </location>
</feature>
<evidence type="ECO:0000259" key="5">
    <source>
        <dbReference type="Pfam" id="PF05199"/>
    </source>
</evidence>
<name>A0A1V3XUI9_MYCKA</name>
<evidence type="ECO:0000256" key="4">
    <source>
        <dbReference type="ARBA" id="ARBA00023002"/>
    </source>
</evidence>
<dbReference type="Pfam" id="PF05199">
    <property type="entry name" value="GMC_oxred_C"/>
    <property type="match status" value="1"/>
</dbReference>
<comment type="caution">
    <text evidence="6">The sequence shown here is derived from an EMBL/GenBank/DDBJ whole genome shotgun (WGS) entry which is preliminary data.</text>
</comment>
<dbReference type="InterPro" id="IPR036188">
    <property type="entry name" value="FAD/NAD-bd_sf"/>
</dbReference>
<organism evidence="6 7">
    <name type="scientific">Mycobacterium kansasii</name>
    <dbReference type="NCBI Taxonomy" id="1768"/>
    <lineage>
        <taxon>Bacteria</taxon>
        <taxon>Bacillati</taxon>
        <taxon>Actinomycetota</taxon>
        <taxon>Actinomycetes</taxon>
        <taxon>Mycobacteriales</taxon>
        <taxon>Mycobacteriaceae</taxon>
        <taxon>Mycobacterium</taxon>
    </lineage>
</organism>
<accession>A0A1V3XUI9</accession>
<protein>
    <submittedName>
        <fullName evidence="6">GMC oxidoreductase family protein</fullName>
    </submittedName>
</protein>
<sequence length="105" mass="11020">MEYSTQVITNILHAAGAQDVLTIQRFAHLIGGARMGSDPESSVVNSDQRSWAVPNLFIADGSVCPTQGSANPALTIMALASRLAERIVRGDVKADALVGSRSARA</sequence>
<dbReference type="EMBL" id="MVBM01000001">
    <property type="protein sequence ID" value="OOK82913.1"/>
    <property type="molecule type" value="Genomic_DNA"/>
</dbReference>